<dbReference type="EMBL" id="BARU01029238">
    <property type="protein sequence ID" value="GAH64613.1"/>
    <property type="molecule type" value="Genomic_DNA"/>
</dbReference>
<feature type="non-terminal residue" evidence="2">
    <location>
        <position position="267"/>
    </location>
</feature>
<protein>
    <recommendedName>
        <fullName evidence="1">Sulfatase-modifying factor enzyme-like domain-containing protein</fullName>
    </recommendedName>
</protein>
<dbReference type="AlphaFoldDB" id="X1J4B8"/>
<dbReference type="Pfam" id="PF03781">
    <property type="entry name" value="FGE-sulfatase"/>
    <property type="match status" value="1"/>
</dbReference>
<feature type="domain" description="Sulfatase-modifying factor enzyme-like" evidence="1">
    <location>
        <begin position="78"/>
        <end position="227"/>
    </location>
</feature>
<proteinExistence type="predicted"/>
<feature type="non-terminal residue" evidence="2">
    <location>
        <position position="1"/>
    </location>
</feature>
<organism evidence="2">
    <name type="scientific">marine sediment metagenome</name>
    <dbReference type="NCBI Taxonomy" id="412755"/>
    <lineage>
        <taxon>unclassified sequences</taxon>
        <taxon>metagenomes</taxon>
        <taxon>ecological metagenomes</taxon>
    </lineage>
</organism>
<dbReference type="InterPro" id="IPR016187">
    <property type="entry name" value="CTDL_fold"/>
</dbReference>
<dbReference type="InterPro" id="IPR005532">
    <property type="entry name" value="SUMF_dom"/>
</dbReference>
<evidence type="ECO:0000313" key="2">
    <source>
        <dbReference type="EMBL" id="GAH64613.1"/>
    </source>
</evidence>
<dbReference type="SUPFAM" id="SSF56436">
    <property type="entry name" value="C-type lectin-like"/>
    <property type="match status" value="1"/>
</dbReference>
<accession>X1J4B8</accession>
<sequence>VVVEPVNDTVSQEIFGSGVHQFSISFQEVGDIGNAADTETGRGEVAYGYRLSTYAIARNDIENAFNSGGPVPPDTLWDYGQIGLANRPRMPATGISWYEAALFVNWLNKSQGFQEAYDLENEALWQTSDAWSEGGKNQFRHKDAEYWLPSFDEYLKAAFYQPESGTYALYSTGSDDSPVPVASGSMPGTLVFGQNIASGVADVELAGAKSSYGVVGLTGNILEQLETIQGFENTDFYGRRLSTGGDYTNNKFALIRTNIFLGALDIR</sequence>
<evidence type="ECO:0000259" key="1">
    <source>
        <dbReference type="Pfam" id="PF03781"/>
    </source>
</evidence>
<dbReference type="InterPro" id="IPR042095">
    <property type="entry name" value="SUMF_sf"/>
</dbReference>
<gene>
    <name evidence="2" type="ORF">S03H2_46551</name>
</gene>
<dbReference type="Gene3D" id="3.90.1580.10">
    <property type="entry name" value="paralog of FGE (formylglycine-generating enzyme)"/>
    <property type="match status" value="1"/>
</dbReference>
<reference evidence="2" key="1">
    <citation type="journal article" date="2014" name="Front. Microbiol.">
        <title>High frequency of phylogenetically diverse reductive dehalogenase-homologous genes in deep subseafloor sedimentary metagenomes.</title>
        <authorList>
            <person name="Kawai M."/>
            <person name="Futagami T."/>
            <person name="Toyoda A."/>
            <person name="Takaki Y."/>
            <person name="Nishi S."/>
            <person name="Hori S."/>
            <person name="Arai W."/>
            <person name="Tsubouchi T."/>
            <person name="Morono Y."/>
            <person name="Uchiyama I."/>
            <person name="Ito T."/>
            <person name="Fujiyama A."/>
            <person name="Inagaki F."/>
            <person name="Takami H."/>
        </authorList>
    </citation>
    <scope>NUCLEOTIDE SEQUENCE</scope>
    <source>
        <strain evidence="2">Expedition CK06-06</strain>
    </source>
</reference>
<comment type="caution">
    <text evidence="2">The sequence shown here is derived from an EMBL/GenBank/DDBJ whole genome shotgun (WGS) entry which is preliminary data.</text>
</comment>
<name>X1J4B8_9ZZZZ</name>